<dbReference type="Proteomes" id="UP001281003">
    <property type="component" value="Unassembled WGS sequence"/>
</dbReference>
<dbReference type="AlphaFoldDB" id="A0AAE0U9U8"/>
<evidence type="ECO:0000256" key="1">
    <source>
        <dbReference type="SAM" id="MobiDB-lite"/>
    </source>
</evidence>
<evidence type="ECO:0000313" key="4">
    <source>
        <dbReference type="Proteomes" id="UP001281003"/>
    </source>
</evidence>
<name>A0AAE0U9U8_SORBR</name>
<evidence type="ECO:0000313" key="3">
    <source>
        <dbReference type="EMBL" id="KAK3395920.1"/>
    </source>
</evidence>
<proteinExistence type="predicted"/>
<feature type="compositionally biased region" description="Low complexity" evidence="1">
    <location>
        <begin position="175"/>
        <end position="187"/>
    </location>
</feature>
<evidence type="ECO:0000256" key="2">
    <source>
        <dbReference type="SAM" id="SignalP"/>
    </source>
</evidence>
<feature type="chain" id="PRO_5042129577" evidence="2">
    <location>
        <begin position="19"/>
        <end position="210"/>
    </location>
</feature>
<gene>
    <name evidence="3" type="ORF">B0T20DRAFT_48625</name>
</gene>
<feature type="region of interest" description="Disordered" evidence="1">
    <location>
        <begin position="148"/>
        <end position="187"/>
    </location>
</feature>
<sequence length="210" mass="20617">MRFTPLVLTGLFALAANAQSTTSSASAPLSSEQAAIVKCIEACDEGDVSCTSKCIAVPNPSEDDANDTNECVSACPKGQGTEADNAKYSDCVQDCIGQHFFTATTGAGGAVAAPTNGNTGGTGAAPTTTTGVTRTNVVIVSTVTSGSFTTTVTSTSTPSAEPSESGDDNGDDDSVVTSTSTVVSSSSEGAAAGKMVGGFGAFLLGVAAML</sequence>
<reference evidence="3" key="2">
    <citation type="submission" date="2023-07" db="EMBL/GenBank/DDBJ databases">
        <authorList>
            <consortium name="Lawrence Berkeley National Laboratory"/>
            <person name="Haridas S."/>
            <person name="Hensen N."/>
            <person name="Bonometti L."/>
            <person name="Westerberg I."/>
            <person name="Brannstrom I.O."/>
            <person name="Guillou S."/>
            <person name="Cros-Aarteil S."/>
            <person name="Calhoun S."/>
            <person name="Kuo A."/>
            <person name="Mondo S."/>
            <person name="Pangilinan J."/>
            <person name="Riley R."/>
            <person name="LaButti K."/>
            <person name="Andreopoulos B."/>
            <person name="Lipzen A."/>
            <person name="Chen C."/>
            <person name="Yanf M."/>
            <person name="Daum C."/>
            <person name="Ng V."/>
            <person name="Clum A."/>
            <person name="Steindorff A."/>
            <person name="Ohm R."/>
            <person name="Martin F."/>
            <person name="Silar P."/>
            <person name="Natvig D."/>
            <person name="Lalanne C."/>
            <person name="Gautier V."/>
            <person name="Ament-velasquez S.L."/>
            <person name="Kruys A."/>
            <person name="Hutchinson M.I."/>
            <person name="Powell A.J."/>
            <person name="Barry K."/>
            <person name="Miller A.N."/>
            <person name="Grigoriev I.V."/>
            <person name="Debuchy R."/>
            <person name="Gladieux P."/>
            <person name="Thoren M.H."/>
            <person name="Johannesson H."/>
        </authorList>
    </citation>
    <scope>NUCLEOTIDE SEQUENCE</scope>
    <source>
        <strain evidence="3">FGSC 1904</strain>
    </source>
</reference>
<accession>A0AAE0U9U8</accession>
<reference evidence="3" key="1">
    <citation type="journal article" date="2023" name="Mol. Phylogenet. Evol.">
        <title>Genome-scale phylogeny and comparative genomics of the fungal order Sordariales.</title>
        <authorList>
            <person name="Hensen N."/>
            <person name="Bonometti L."/>
            <person name="Westerberg I."/>
            <person name="Brannstrom I.O."/>
            <person name="Guillou S."/>
            <person name="Cros-Aarteil S."/>
            <person name="Calhoun S."/>
            <person name="Haridas S."/>
            <person name="Kuo A."/>
            <person name="Mondo S."/>
            <person name="Pangilinan J."/>
            <person name="Riley R."/>
            <person name="LaButti K."/>
            <person name="Andreopoulos B."/>
            <person name="Lipzen A."/>
            <person name="Chen C."/>
            <person name="Yan M."/>
            <person name="Daum C."/>
            <person name="Ng V."/>
            <person name="Clum A."/>
            <person name="Steindorff A."/>
            <person name="Ohm R.A."/>
            <person name="Martin F."/>
            <person name="Silar P."/>
            <person name="Natvig D.O."/>
            <person name="Lalanne C."/>
            <person name="Gautier V."/>
            <person name="Ament-Velasquez S.L."/>
            <person name="Kruys A."/>
            <person name="Hutchinson M.I."/>
            <person name="Powell A.J."/>
            <person name="Barry K."/>
            <person name="Miller A.N."/>
            <person name="Grigoriev I.V."/>
            <person name="Debuchy R."/>
            <person name="Gladieux P."/>
            <person name="Hiltunen Thoren M."/>
            <person name="Johannesson H."/>
        </authorList>
    </citation>
    <scope>NUCLEOTIDE SEQUENCE</scope>
    <source>
        <strain evidence="3">FGSC 1904</strain>
    </source>
</reference>
<keyword evidence="2" id="KW-0732">Signal</keyword>
<dbReference type="EMBL" id="JAUTDP010000010">
    <property type="protein sequence ID" value="KAK3395920.1"/>
    <property type="molecule type" value="Genomic_DNA"/>
</dbReference>
<keyword evidence="4" id="KW-1185">Reference proteome</keyword>
<feature type="compositionally biased region" description="Acidic residues" evidence="1">
    <location>
        <begin position="164"/>
        <end position="174"/>
    </location>
</feature>
<organism evidence="3 4">
    <name type="scientific">Sordaria brevicollis</name>
    <dbReference type="NCBI Taxonomy" id="83679"/>
    <lineage>
        <taxon>Eukaryota</taxon>
        <taxon>Fungi</taxon>
        <taxon>Dikarya</taxon>
        <taxon>Ascomycota</taxon>
        <taxon>Pezizomycotina</taxon>
        <taxon>Sordariomycetes</taxon>
        <taxon>Sordariomycetidae</taxon>
        <taxon>Sordariales</taxon>
        <taxon>Sordariaceae</taxon>
        <taxon>Sordaria</taxon>
    </lineage>
</organism>
<comment type="caution">
    <text evidence="3">The sequence shown here is derived from an EMBL/GenBank/DDBJ whole genome shotgun (WGS) entry which is preliminary data.</text>
</comment>
<feature type="signal peptide" evidence="2">
    <location>
        <begin position="1"/>
        <end position="18"/>
    </location>
</feature>
<protein>
    <submittedName>
        <fullName evidence="3">Uncharacterized protein</fullName>
    </submittedName>
</protein>
<feature type="compositionally biased region" description="Low complexity" evidence="1">
    <location>
        <begin position="148"/>
        <end position="159"/>
    </location>
</feature>